<comment type="caution">
    <text evidence="1">The sequence shown here is derived from an EMBL/GenBank/DDBJ whole genome shotgun (WGS) entry which is preliminary data.</text>
</comment>
<organism evidence="1 2">
    <name type="scientific">Streptomyces typhae</name>
    <dbReference type="NCBI Taxonomy" id="2681492"/>
    <lineage>
        <taxon>Bacteria</taxon>
        <taxon>Bacillati</taxon>
        <taxon>Actinomycetota</taxon>
        <taxon>Actinomycetes</taxon>
        <taxon>Kitasatosporales</taxon>
        <taxon>Streptomycetaceae</taxon>
        <taxon>Streptomyces</taxon>
    </lineage>
</organism>
<name>A0A6L6X8N8_9ACTN</name>
<dbReference type="EMBL" id="WPNZ01000031">
    <property type="protein sequence ID" value="MVO90285.1"/>
    <property type="molecule type" value="Genomic_DNA"/>
</dbReference>
<accession>A0A6L6X8N8</accession>
<gene>
    <name evidence="1" type="ORF">GPA10_37440</name>
</gene>
<proteinExistence type="predicted"/>
<protein>
    <submittedName>
        <fullName evidence="1">Uncharacterized protein</fullName>
    </submittedName>
</protein>
<dbReference type="AlphaFoldDB" id="A0A6L6X8N8"/>
<keyword evidence="2" id="KW-1185">Reference proteome</keyword>
<evidence type="ECO:0000313" key="1">
    <source>
        <dbReference type="EMBL" id="MVO90285.1"/>
    </source>
</evidence>
<sequence>MSTATPARRPAGTLFHPTDIVKLGNGIWVWMARATDSDLLEWKRLSRRNRAHVDNADNEVQDYTDERLDAFRTHQDVLYLLDLERVAFGWSEEHTAQAKGRQP</sequence>
<reference evidence="1 2" key="1">
    <citation type="submission" date="2019-11" db="EMBL/GenBank/DDBJ databases">
        <title>Streptomyces typhae sp. nov., a novel endophytic actinomycete isolated from the root of cattail pollen (Typha angustifolia L.).</title>
        <authorList>
            <person name="Peng C."/>
        </authorList>
    </citation>
    <scope>NUCLEOTIDE SEQUENCE [LARGE SCALE GENOMIC DNA]</scope>
    <source>
        <strain evidence="2">p1417</strain>
    </source>
</reference>
<evidence type="ECO:0000313" key="2">
    <source>
        <dbReference type="Proteomes" id="UP000483802"/>
    </source>
</evidence>
<dbReference type="RefSeq" id="WP_157169294.1">
    <property type="nucleotide sequence ID" value="NZ_WPNZ01000031.1"/>
</dbReference>
<dbReference type="Proteomes" id="UP000483802">
    <property type="component" value="Unassembled WGS sequence"/>
</dbReference>